<feature type="transmembrane region" description="Helical" evidence="1">
    <location>
        <begin position="15"/>
        <end position="35"/>
    </location>
</feature>
<sequence length="182" mass="20384">MQALLDIITTILDPLGIVIGLILAIPVFWTWYQVVWGNRRRYRHYLQAIRTAPGNRPAIFIIDLLPGRNIRAAVENYCQQHDNLRDIPRERVFHLQRDGLGVYQVDAFKASVRQQVGEMYAQGVDRIHYFHAGPGMAAAMVGAELGNGCPVLLYHHEGNGYHGFGLLKLPATSLFSGVEYGG</sequence>
<keyword evidence="1" id="KW-0812">Transmembrane</keyword>
<proteinExistence type="predicted"/>
<dbReference type="Proteomes" id="UP001223336">
    <property type="component" value="Unassembled WGS sequence"/>
</dbReference>
<evidence type="ECO:0000313" key="2">
    <source>
        <dbReference type="EMBL" id="MDQ5768352.1"/>
    </source>
</evidence>
<dbReference type="EMBL" id="JAVFKN010000008">
    <property type="protein sequence ID" value="MDQ5768352.1"/>
    <property type="molecule type" value="Genomic_DNA"/>
</dbReference>
<dbReference type="EMBL" id="CP133217">
    <property type="protein sequence ID" value="WML86940.1"/>
    <property type="molecule type" value="Genomic_DNA"/>
</dbReference>
<keyword evidence="4" id="KW-1185">Reference proteome</keyword>
<evidence type="ECO:0000313" key="3">
    <source>
        <dbReference type="EMBL" id="WML86940.1"/>
    </source>
</evidence>
<gene>
    <name evidence="2" type="ORF">RCC75_07420</name>
    <name evidence="3" type="ORF">RCG00_00950</name>
</gene>
<evidence type="ECO:0000313" key="4">
    <source>
        <dbReference type="Proteomes" id="UP001223336"/>
    </source>
</evidence>
<reference evidence="3 4" key="1">
    <citation type="submission" date="2023-08" db="EMBL/GenBank/DDBJ databases">
        <title>New molecular markers tilS and rpoB for phylogenetic and monitoring studies of the genus Thiothrix biodiversity.</title>
        <authorList>
            <person name="Ravin N.V."/>
            <person name="Smolyakov D."/>
            <person name="Markov N.D."/>
            <person name="Beletsky A.V."/>
            <person name="Mardanov A.V."/>
            <person name="Rudenko T.S."/>
            <person name="Grabovich M.Y."/>
        </authorList>
    </citation>
    <scope>NUCLEOTIDE SEQUENCE</scope>
    <source>
        <strain evidence="3">DNT52</strain>
        <strain evidence="2 4">H33</strain>
    </source>
</reference>
<organism evidence="3">
    <name type="scientific">Thiothrix subterranea</name>
    <dbReference type="NCBI Taxonomy" id="2735563"/>
    <lineage>
        <taxon>Bacteria</taxon>
        <taxon>Pseudomonadati</taxon>
        <taxon>Pseudomonadota</taxon>
        <taxon>Gammaproteobacteria</taxon>
        <taxon>Thiotrichales</taxon>
        <taxon>Thiotrichaceae</taxon>
        <taxon>Thiothrix</taxon>
    </lineage>
</organism>
<evidence type="ECO:0008006" key="5">
    <source>
        <dbReference type="Google" id="ProtNLM"/>
    </source>
</evidence>
<dbReference type="RefSeq" id="WP_308134401.1">
    <property type="nucleotide sequence ID" value="NZ_CP133197.1"/>
</dbReference>
<dbReference type="AlphaFoldDB" id="A0AA51MN28"/>
<dbReference type="Proteomes" id="UP001229862">
    <property type="component" value="Chromosome"/>
</dbReference>
<accession>A0AA51MN28</accession>
<keyword evidence="1" id="KW-1133">Transmembrane helix</keyword>
<evidence type="ECO:0000256" key="1">
    <source>
        <dbReference type="SAM" id="Phobius"/>
    </source>
</evidence>
<name>A0AA51MN28_9GAMM</name>
<protein>
    <recommendedName>
        <fullName evidence="5">SMODS-associated and fused to various effectors domain-containing protein</fullName>
    </recommendedName>
</protein>
<keyword evidence="1" id="KW-0472">Membrane</keyword>